<sequence length="154" mass="17571">MTKRNTEGLVRDIALPLADALGYELVDVEYIKEGQNWYLRFYIDKEGGVTLEDCQTFSSRINVLLDEADPIANSYFLEVSSPGLDRPLKKVADFERYMDREIEVSLYTSLEGSKKYKGINKGLAEDVLILELPDGKTLEIPFKNVANAKLYFEF</sequence>
<accession>A0A975AHQ4</accession>
<comment type="subcellular location">
    <subcellularLocation>
        <location evidence="3">Cytoplasm</location>
    </subcellularLocation>
</comment>
<feature type="domain" description="Ribosome maturation factor RimP N-terminal" evidence="4">
    <location>
        <begin position="16"/>
        <end position="85"/>
    </location>
</feature>
<dbReference type="Pfam" id="PF02576">
    <property type="entry name" value="RimP_N"/>
    <property type="match status" value="1"/>
</dbReference>
<comment type="function">
    <text evidence="3">Required for maturation of 30S ribosomal subunits.</text>
</comment>
<dbReference type="PANTHER" id="PTHR33867:SF1">
    <property type="entry name" value="RIBOSOME MATURATION FACTOR RIMP"/>
    <property type="match status" value="1"/>
</dbReference>
<dbReference type="Gene3D" id="3.30.300.70">
    <property type="entry name" value="RimP-like superfamily, N-terminal"/>
    <property type="match status" value="1"/>
</dbReference>
<dbReference type="GO" id="GO:0005829">
    <property type="term" value="C:cytosol"/>
    <property type="evidence" value="ECO:0007669"/>
    <property type="project" value="TreeGrafter"/>
</dbReference>
<dbReference type="InterPro" id="IPR028989">
    <property type="entry name" value="RimP_N"/>
</dbReference>
<dbReference type="InterPro" id="IPR003728">
    <property type="entry name" value="Ribosome_maturation_RimP"/>
</dbReference>
<name>A0A975AHQ4_9FIRM</name>
<evidence type="ECO:0000259" key="5">
    <source>
        <dbReference type="Pfam" id="PF17384"/>
    </source>
</evidence>
<reference evidence="6" key="1">
    <citation type="submission" date="2021-03" db="EMBL/GenBank/DDBJ databases">
        <title>Alkalibacter marinus sp. nov., isolated from tidal flat sediment.</title>
        <authorList>
            <person name="Namirimu T."/>
            <person name="Yang J.-A."/>
            <person name="Yang S.-H."/>
            <person name="Kim Y.-J."/>
            <person name="Kwon K.K."/>
        </authorList>
    </citation>
    <scope>NUCLEOTIDE SEQUENCE</scope>
    <source>
        <strain evidence="6">ES005</strain>
    </source>
</reference>
<evidence type="ECO:0000256" key="1">
    <source>
        <dbReference type="ARBA" id="ARBA00022490"/>
    </source>
</evidence>
<dbReference type="InterPro" id="IPR028998">
    <property type="entry name" value="RimP_C"/>
</dbReference>
<dbReference type="GO" id="GO:0006412">
    <property type="term" value="P:translation"/>
    <property type="evidence" value="ECO:0007669"/>
    <property type="project" value="TreeGrafter"/>
</dbReference>
<comment type="similarity">
    <text evidence="3">Belongs to the RimP family.</text>
</comment>
<evidence type="ECO:0000313" key="7">
    <source>
        <dbReference type="Proteomes" id="UP000663499"/>
    </source>
</evidence>
<keyword evidence="2 3" id="KW-0690">Ribosome biogenesis</keyword>
<keyword evidence="1 3" id="KW-0963">Cytoplasm</keyword>
<evidence type="ECO:0000256" key="2">
    <source>
        <dbReference type="ARBA" id="ARBA00022517"/>
    </source>
</evidence>
<dbReference type="CDD" id="cd01734">
    <property type="entry name" value="YlxS_C"/>
    <property type="match status" value="1"/>
</dbReference>
<dbReference type="FunFam" id="3.30.300.70:FF:000001">
    <property type="entry name" value="Ribosome maturation factor RimP"/>
    <property type="match status" value="1"/>
</dbReference>
<feature type="domain" description="Ribosome maturation factor RimP C-terminal" evidence="5">
    <location>
        <begin position="88"/>
        <end position="154"/>
    </location>
</feature>
<dbReference type="HAMAP" id="MF_01077">
    <property type="entry name" value="RimP"/>
    <property type="match status" value="1"/>
</dbReference>
<dbReference type="Pfam" id="PF17384">
    <property type="entry name" value="DUF150_C"/>
    <property type="match status" value="1"/>
</dbReference>
<dbReference type="Proteomes" id="UP000663499">
    <property type="component" value="Chromosome"/>
</dbReference>
<dbReference type="SUPFAM" id="SSF75420">
    <property type="entry name" value="YhbC-like, N-terminal domain"/>
    <property type="match status" value="1"/>
</dbReference>
<evidence type="ECO:0000313" key="6">
    <source>
        <dbReference type="EMBL" id="QSX08692.1"/>
    </source>
</evidence>
<dbReference type="EMBL" id="CP071444">
    <property type="protein sequence ID" value="QSX08692.1"/>
    <property type="molecule type" value="Genomic_DNA"/>
</dbReference>
<organism evidence="6 7">
    <name type="scientific">Alkalibacter rhizosphaerae</name>
    <dbReference type="NCBI Taxonomy" id="2815577"/>
    <lineage>
        <taxon>Bacteria</taxon>
        <taxon>Bacillati</taxon>
        <taxon>Bacillota</taxon>
        <taxon>Clostridia</taxon>
        <taxon>Eubacteriales</taxon>
        <taxon>Eubacteriaceae</taxon>
        <taxon>Alkalibacter</taxon>
    </lineage>
</organism>
<dbReference type="InterPro" id="IPR036847">
    <property type="entry name" value="RimP_C_sf"/>
</dbReference>
<dbReference type="PANTHER" id="PTHR33867">
    <property type="entry name" value="RIBOSOME MATURATION FACTOR RIMP"/>
    <property type="match status" value="1"/>
</dbReference>
<dbReference type="InterPro" id="IPR035956">
    <property type="entry name" value="RimP_N_sf"/>
</dbReference>
<evidence type="ECO:0000256" key="3">
    <source>
        <dbReference type="HAMAP-Rule" id="MF_01077"/>
    </source>
</evidence>
<dbReference type="RefSeq" id="WP_207300033.1">
    <property type="nucleotide sequence ID" value="NZ_CP071444.1"/>
</dbReference>
<keyword evidence="7" id="KW-1185">Reference proteome</keyword>
<gene>
    <name evidence="3" type="primary">rimP</name>
    <name evidence="6" type="ORF">J0B03_00965</name>
</gene>
<protein>
    <recommendedName>
        <fullName evidence="3">Ribosome maturation factor RimP</fullName>
    </recommendedName>
</protein>
<proteinExistence type="inferred from homology"/>
<dbReference type="AlphaFoldDB" id="A0A975AHQ4"/>
<dbReference type="GO" id="GO:0000028">
    <property type="term" value="P:ribosomal small subunit assembly"/>
    <property type="evidence" value="ECO:0007669"/>
    <property type="project" value="TreeGrafter"/>
</dbReference>
<dbReference type="Gene3D" id="2.30.30.180">
    <property type="entry name" value="Ribosome maturation factor RimP, C-terminal domain"/>
    <property type="match status" value="1"/>
</dbReference>
<dbReference type="KEGG" id="alka:J0B03_00965"/>
<evidence type="ECO:0000259" key="4">
    <source>
        <dbReference type="Pfam" id="PF02576"/>
    </source>
</evidence>
<dbReference type="SUPFAM" id="SSF74942">
    <property type="entry name" value="YhbC-like, C-terminal domain"/>
    <property type="match status" value="1"/>
</dbReference>